<comment type="caution">
    <text evidence="4">The sequence shown here is derived from an EMBL/GenBank/DDBJ whole genome shotgun (WGS) entry which is preliminary data.</text>
</comment>
<name>A0A5J5JYD3_9ACTN</name>
<dbReference type="AlphaFoldDB" id="A0A5J5JYD3"/>
<feature type="domain" description="LysR substrate-binding" evidence="3">
    <location>
        <begin position="7"/>
        <end position="81"/>
    </location>
</feature>
<feature type="region of interest" description="Disordered" evidence="1">
    <location>
        <begin position="81"/>
        <end position="117"/>
    </location>
</feature>
<feature type="signal peptide" evidence="2">
    <location>
        <begin position="1"/>
        <end position="19"/>
    </location>
</feature>
<evidence type="ECO:0000256" key="2">
    <source>
        <dbReference type="SAM" id="SignalP"/>
    </source>
</evidence>
<dbReference type="InterPro" id="IPR005119">
    <property type="entry name" value="LysR_subst-bd"/>
</dbReference>
<keyword evidence="2" id="KW-0732">Signal</keyword>
<dbReference type="SUPFAM" id="SSF53850">
    <property type="entry name" value="Periplasmic binding protein-like II"/>
    <property type="match status" value="1"/>
</dbReference>
<dbReference type="Pfam" id="PF03466">
    <property type="entry name" value="LysR_substrate"/>
    <property type="match status" value="1"/>
</dbReference>
<dbReference type="EMBL" id="VYTZ01000007">
    <property type="protein sequence ID" value="KAA9376825.1"/>
    <property type="molecule type" value="Genomic_DNA"/>
</dbReference>
<protein>
    <recommendedName>
        <fullName evidence="3">LysR substrate-binding domain-containing protein</fullName>
    </recommendedName>
</protein>
<proteinExistence type="predicted"/>
<evidence type="ECO:0000313" key="4">
    <source>
        <dbReference type="EMBL" id="KAA9376825.1"/>
    </source>
</evidence>
<feature type="chain" id="PRO_5023839299" description="LysR substrate-binding domain-containing protein" evidence="2">
    <location>
        <begin position="20"/>
        <end position="117"/>
    </location>
</feature>
<dbReference type="Proteomes" id="UP000327011">
    <property type="component" value="Unassembled WGS sequence"/>
</dbReference>
<organism evidence="4 5">
    <name type="scientific">Microbispora cellulosiformans</name>
    <dbReference type="NCBI Taxonomy" id="2614688"/>
    <lineage>
        <taxon>Bacteria</taxon>
        <taxon>Bacillati</taxon>
        <taxon>Actinomycetota</taxon>
        <taxon>Actinomycetes</taxon>
        <taxon>Streptosporangiales</taxon>
        <taxon>Streptosporangiaceae</taxon>
        <taxon>Microbispora</taxon>
    </lineage>
</organism>
<evidence type="ECO:0000313" key="5">
    <source>
        <dbReference type="Proteomes" id="UP000327011"/>
    </source>
</evidence>
<evidence type="ECO:0000256" key="1">
    <source>
        <dbReference type="SAM" id="MobiDB-lite"/>
    </source>
</evidence>
<gene>
    <name evidence="4" type="ORF">F5972_20310</name>
</gene>
<keyword evidence="5" id="KW-1185">Reference proteome</keyword>
<evidence type="ECO:0000259" key="3">
    <source>
        <dbReference type="Pfam" id="PF03466"/>
    </source>
</evidence>
<sequence>MYRWAPPVMALSTTTTVRAAVLAGTGPAVLSGLAVADDFGSGRLRRVPSSGIGLRRGLRACWLGPRTPPAGPVRDLVTHVTSHPRATVPPPDPHRPPAGSTHVRETGCVPGPRIMQN</sequence>
<accession>A0A5J5JYD3</accession>
<reference evidence="4 5" key="1">
    <citation type="submission" date="2019-09" db="EMBL/GenBank/DDBJ databases">
        <title>Screening of Novel Bioactive Compounds from Soil-Associated.</title>
        <authorList>
            <person name="Gong X."/>
        </authorList>
    </citation>
    <scope>NUCLEOTIDE SEQUENCE [LARGE SCALE GENOMIC DNA]</scope>
    <source>
        <strain evidence="4 5">Gxj-6</strain>
    </source>
</reference>